<protein>
    <submittedName>
        <fullName evidence="2">Uncharacterized protein</fullName>
    </submittedName>
</protein>
<name>A0A150L7S7_9BACI</name>
<feature type="region of interest" description="Disordered" evidence="1">
    <location>
        <begin position="42"/>
        <end position="139"/>
    </location>
</feature>
<evidence type="ECO:0000313" key="2">
    <source>
        <dbReference type="EMBL" id="KYD08325.1"/>
    </source>
</evidence>
<feature type="compositionally biased region" description="Low complexity" evidence="1">
    <location>
        <begin position="94"/>
        <end position="113"/>
    </location>
</feature>
<proteinExistence type="predicted"/>
<evidence type="ECO:0000313" key="3">
    <source>
        <dbReference type="Proteomes" id="UP000075683"/>
    </source>
</evidence>
<accession>A0A150L7S7</accession>
<comment type="caution">
    <text evidence="2">The sequence shown here is derived from an EMBL/GenBank/DDBJ whole genome shotgun (WGS) entry which is preliminary data.</text>
</comment>
<dbReference type="Proteomes" id="UP000075683">
    <property type="component" value="Unassembled WGS sequence"/>
</dbReference>
<dbReference type="STRING" id="301148.B4135_4036"/>
<gene>
    <name evidence="2" type="ORF">B4135_4036</name>
</gene>
<dbReference type="AlphaFoldDB" id="A0A150L7S7"/>
<evidence type="ECO:0000256" key="1">
    <source>
        <dbReference type="SAM" id="MobiDB-lite"/>
    </source>
</evidence>
<reference evidence="2 3" key="1">
    <citation type="submission" date="2016-01" db="EMBL/GenBank/DDBJ databases">
        <title>Draft Genome Sequences of Seven Thermophilic Sporeformers Isolated from Foods.</title>
        <authorList>
            <person name="Berendsen E.M."/>
            <person name="Wells-Bennik M.H."/>
            <person name="Krawcyk A.O."/>
            <person name="De Jong A."/>
            <person name="Holsappel S."/>
            <person name="Eijlander R.T."/>
            <person name="Kuipers O.P."/>
        </authorList>
    </citation>
    <scope>NUCLEOTIDE SEQUENCE [LARGE SCALE GENOMIC DNA]</scope>
    <source>
        <strain evidence="2 3">B4135</strain>
    </source>
</reference>
<sequence>MKIWLFWRIKVSGEESFPGTFCYGWFRGSPCPCECRRKRLKEAGDASRKAKFSTGDPACPKEANREPGSRDPLPGGMPDRGMAGLGSAYGSCLPKSSPAKKPSAVKAAPAAGSFLMESRRAGRSGFPPRKCRDAQIQPG</sequence>
<dbReference type="EMBL" id="LQYT01000140">
    <property type="protein sequence ID" value="KYD08325.1"/>
    <property type="molecule type" value="Genomic_DNA"/>
</dbReference>
<organism evidence="2 3">
    <name type="scientific">Caldibacillus debilis</name>
    <dbReference type="NCBI Taxonomy" id="301148"/>
    <lineage>
        <taxon>Bacteria</taxon>
        <taxon>Bacillati</taxon>
        <taxon>Bacillota</taxon>
        <taxon>Bacilli</taxon>
        <taxon>Bacillales</taxon>
        <taxon>Bacillaceae</taxon>
        <taxon>Caldibacillus</taxon>
    </lineage>
</organism>